<dbReference type="PATRIC" id="fig|104102.7.peg.1095"/>
<feature type="domain" description="HTH araC/xylS-type" evidence="4">
    <location>
        <begin position="256"/>
        <end position="358"/>
    </location>
</feature>
<evidence type="ECO:0000256" key="1">
    <source>
        <dbReference type="ARBA" id="ARBA00023015"/>
    </source>
</evidence>
<evidence type="ECO:0000256" key="2">
    <source>
        <dbReference type="ARBA" id="ARBA00023125"/>
    </source>
</evidence>
<comment type="caution">
    <text evidence="5">The sequence shown here is derived from an EMBL/GenBank/DDBJ whole genome shotgun (WGS) entry which is preliminary data.</text>
</comment>
<keyword evidence="1" id="KW-0805">Transcription regulation</keyword>
<protein>
    <submittedName>
        <fullName evidence="5">Transcriptional regulator, AraC family</fullName>
    </submittedName>
</protein>
<dbReference type="PANTHER" id="PTHR47894">
    <property type="entry name" value="HTH-TYPE TRANSCRIPTIONAL REGULATOR GADX"/>
    <property type="match status" value="1"/>
</dbReference>
<dbReference type="PANTHER" id="PTHR47894:SF4">
    <property type="entry name" value="HTH-TYPE TRANSCRIPTIONAL REGULATOR GADX"/>
    <property type="match status" value="1"/>
</dbReference>
<dbReference type="STRING" id="104102.AtDm6_1104"/>
<dbReference type="RefSeq" id="WP_052051235.1">
    <property type="nucleotide sequence ID" value="NZ_JACAOJ010000017.1"/>
</dbReference>
<dbReference type="InterPro" id="IPR009057">
    <property type="entry name" value="Homeodomain-like_sf"/>
</dbReference>
<dbReference type="Pfam" id="PF12625">
    <property type="entry name" value="Arabinose_bd"/>
    <property type="match status" value="1"/>
</dbReference>
<dbReference type="Gene3D" id="1.10.10.60">
    <property type="entry name" value="Homeodomain-like"/>
    <property type="match status" value="1"/>
</dbReference>
<keyword evidence="3" id="KW-0804">Transcription</keyword>
<dbReference type="SUPFAM" id="SSF46689">
    <property type="entry name" value="Homeodomain-like"/>
    <property type="match status" value="1"/>
</dbReference>
<reference evidence="5 6" key="1">
    <citation type="submission" date="2014-06" db="EMBL/GenBank/DDBJ databases">
        <title>Functional and comparative genomic analyses of the Drosophila gut microbiota identify candidate symbiosis factors.</title>
        <authorList>
            <person name="Newell P.D."/>
            <person name="Chaston J.M."/>
            <person name="Douglas A.E."/>
        </authorList>
    </citation>
    <scope>NUCLEOTIDE SEQUENCE [LARGE SCALE GENOMIC DNA]</scope>
    <source>
        <strain evidence="5 6">DmCS_006</strain>
    </source>
</reference>
<name>A0A094YVE1_9PROT</name>
<dbReference type="InterPro" id="IPR020449">
    <property type="entry name" value="Tscrpt_reg_AraC-type_HTH"/>
</dbReference>
<evidence type="ECO:0000313" key="5">
    <source>
        <dbReference type="EMBL" id="KGB24584.1"/>
    </source>
</evidence>
<dbReference type="GO" id="GO:0000976">
    <property type="term" value="F:transcription cis-regulatory region binding"/>
    <property type="evidence" value="ECO:0007669"/>
    <property type="project" value="TreeGrafter"/>
</dbReference>
<dbReference type="InterPro" id="IPR032687">
    <property type="entry name" value="AraC-type_N"/>
</dbReference>
<dbReference type="PROSITE" id="PS01124">
    <property type="entry name" value="HTH_ARAC_FAMILY_2"/>
    <property type="match status" value="1"/>
</dbReference>
<organism evidence="5 6">
    <name type="scientific">Acetobacter tropicalis</name>
    <dbReference type="NCBI Taxonomy" id="104102"/>
    <lineage>
        <taxon>Bacteria</taxon>
        <taxon>Pseudomonadati</taxon>
        <taxon>Pseudomonadota</taxon>
        <taxon>Alphaproteobacteria</taxon>
        <taxon>Acetobacterales</taxon>
        <taxon>Acetobacteraceae</taxon>
        <taxon>Acetobacter</taxon>
    </lineage>
</organism>
<dbReference type="AlphaFoldDB" id="A0A094YVE1"/>
<dbReference type="Proteomes" id="UP000029448">
    <property type="component" value="Unassembled WGS sequence"/>
</dbReference>
<dbReference type="EMBL" id="JOKM01000037">
    <property type="protein sequence ID" value="KGB24584.1"/>
    <property type="molecule type" value="Genomic_DNA"/>
</dbReference>
<gene>
    <name evidence="5" type="ORF">AtDm6_1104</name>
</gene>
<evidence type="ECO:0000256" key="3">
    <source>
        <dbReference type="ARBA" id="ARBA00023163"/>
    </source>
</evidence>
<dbReference type="GO" id="GO:0005829">
    <property type="term" value="C:cytosol"/>
    <property type="evidence" value="ECO:0007669"/>
    <property type="project" value="TreeGrafter"/>
</dbReference>
<sequence length="359" mass="39996">MTVFSAQVLTDDCLHSFPQTDRQTGSVLAAAMTGASSFIRQQGCDPDIIARSVGLQIADDLPPTLALRLEDYCNLFEEVARQSGRYDTGLVYGQQFQPDQLGLIGYIALTSATLGDALVNLAELFPYHQKATQTRLVRMPGGFRIEYRITDPLISRRAQDAELTMGMFCNVFRRALGKSWHPDAVWFEHPCQSTAADYAAAFDAPVFFQRGTTALLFSDIGLDVPMPAANAGLLSVLRESLTRLDHSQHLTTDGRDDLLLLARREVRTMLPQGIVKLPVLAEKLGVPRWTLQRRLESIGVTYTNLVDETHRSLAQTYLRQKGVSIGEIAYLLGYSEVSAFSRAFRKWYGVSPQAFRKEL</sequence>
<dbReference type="Pfam" id="PF12833">
    <property type="entry name" value="HTH_18"/>
    <property type="match status" value="1"/>
</dbReference>
<dbReference type="InterPro" id="IPR018060">
    <property type="entry name" value="HTH_AraC"/>
</dbReference>
<keyword evidence="6" id="KW-1185">Reference proteome</keyword>
<dbReference type="PRINTS" id="PR00032">
    <property type="entry name" value="HTHARAC"/>
</dbReference>
<evidence type="ECO:0000313" key="6">
    <source>
        <dbReference type="Proteomes" id="UP000029448"/>
    </source>
</evidence>
<keyword evidence="2" id="KW-0238">DNA-binding</keyword>
<evidence type="ECO:0000259" key="4">
    <source>
        <dbReference type="PROSITE" id="PS01124"/>
    </source>
</evidence>
<dbReference type="SMART" id="SM00342">
    <property type="entry name" value="HTH_ARAC"/>
    <property type="match status" value="1"/>
</dbReference>
<dbReference type="GO" id="GO:0003700">
    <property type="term" value="F:DNA-binding transcription factor activity"/>
    <property type="evidence" value="ECO:0007669"/>
    <property type="project" value="InterPro"/>
</dbReference>
<accession>A0A094YVE1</accession>
<proteinExistence type="predicted"/>
<dbReference type="GeneID" id="89478959"/>